<evidence type="ECO:0000259" key="1">
    <source>
        <dbReference type="Pfam" id="PF13470"/>
    </source>
</evidence>
<evidence type="ECO:0000313" key="2">
    <source>
        <dbReference type="EMBL" id="KPQ19222.1"/>
    </source>
</evidence>
<dbReference type="InterPro" id="IPR029060">
    <property type="entry name" value="PIN-like_dom_sf"/>
</dbReference>
<feature type="domain" description="PIN" evidence="1">
    <location>
        <begin position="3"/>
        <end position="116"/>
    </location>
</feature>
<dbReference type="Pfam" id="PF13470">
    <property type="entry name" value="PIN_3"/>
    <property type="match status" value="1"/>
</dbReference>
<dbReference type="Proteomes" id="UP000050421">
    <property type="component" value="Unassembled WGS sequence"/>
</dbReference>
<sequence>MNKVFLDTNVIIDLLAERSPFYEAIAQVTSLADRKIISILTSPISYTTSEYVLSKFEPKSSVIQKLRRFSIICKVTDANQETVDKSLFSDFPDFEDAVQYFCALQANCDVILSRNKQDFKKSELPIMTAEEYLLAFQSKSSKKS</sequence>
<dbReference type="OrthoDB" id="1148871at2"/>
<dbReference type="CDD" id="cd09854">
    <property type="entry name" value="PIN_VapC-like"/>
    <property type="match status" value="1"/>
</dbReference>
<proteinExistence type="predicted"/>
<evidence type="ECO:0000313" key="3">
    <source>
        <dbReference type="Proteomes" id="UP000050421"/>
    </source>
</evidence>
<comment type="caution">
    <text evidence="2">The sequence shown here is derived from an EMBL/GenBank/DDBJ whole genome shotgun (WGS) entry which is preliminary data.</text>
</comment>
<dbReference type="PATRIC" id="fig|1305737.6.peg.1346"/>
<gene>
    <name evidence="2" type="ORF">HLUCCX10_03340</name>
</gene>
<dbReference type="STRING" id="1305737.GCA_000526355_02788"/>
<name>A0A0P8AKH7_9BACT</name>
<dbReference type="SUPFAM" id="SSF88723">
    <property type="entry name" value="PIN domain-like"/>
    <property type="match status" value="1"/>
</dbReference>
<dbReference type="Gene3D" id="3.40.50.1010">
    <property type="entry name" value="5'-nuclease"/>
    <property type="match status" value="1"/>
</dbReference>
<dbReference type="EMBL" id="LJXT01000013">
    <property type="protein sequence ID" value="KPQ19222.1"/>
    <property type="molecule type" value="Genomic_DNA"/>
</dbReference>
<dbReference type="InterPro" id="IPR002716">
    <property type="entry name" value="PIN_dom"/>
</dbReference>
<dbReference type="eggNOG" id="COG1848">
    <property type="taxonomic scope" value="Bacteria"/>
</dbReference>
<accession>A0A0P8AKH7</accession>
<organism evidence="2 3">
    <name type="scientific">Algoriphagus marincola HL-49</name>
    <dbReference type="NCBI Taxonomy" id="1305737"/>
    <lineage>
        <taxon>Bacteria</taxon>
        <taxon>Pseudomonadati</taxon>
        <taxon>Bacteroidota</taxon>
        <taxon>Cytophagia</taxon>
        <taxon>Cytophagales</taxon>
        <taxon>Cyclobacteriaceae</taxon>
        <taxon>Algoriphagus</taxon>
    </lineage>
</organism>
<reference evidence="2 3" key="1">
    <citation type="submission" date="2015-09" db="EMBL/GenBank/DDBJ databases">
        <title>Identification and resolution of microdiversity through metagenomic sequencing of parallel consortia.</title>
        <authorList>
            <person name="Nelson W.C."/>
            <person name="Romine M.F."/>
            <person name="Lindemann S.R."/>
        </authorList>
    </citation>
    <scope>NUCLEOTIDE SEQUENCE [LARGE SCALE GENOMIC DNA]</scope>
    <source>
        <strain evidence="2">HL-49</strain>
    </source>
</reference>
<protein>
    <submittedName>
        <fullName evidence="2">Toxin-antitoxin system PIN family toxin component</fullName>
    </submittedName>
</protein>
<dbReference type="AlphaFoldDB" id="A0A0P8AKH7"/>